<dbReference type="Gene3D" id="3.90.550.10">
    <property type="entry name" value="Spore Coat Polysaccharide Biosynthesis Protein SpsA, Chain A"/>
    <property type="match status" value="1"/>
</dbReference>
<proteinExistence type="predicted"/>
<protein>
    <submittedName>
        <fullName evidence="2">Glucose-1-phosphate cytidylyltransferase</fullName>
    </submittedName>
</protein>
<accession>A0A938YWP1</accession>
<dbReference type="InterPro" id="IPR029044">
    <property type="entry name" value="Nucleotide-diphossugar_trans"/>
</dbReference>
<dbReference type="EMBL" id="JAFGDB010000017">
    <property type="protein sequence ID" value="MBN2067046.1"/>
    <property type="molecule type" value="Genomic_DNA"/>
</dbReference>
<dbReference type="InterPro" id="IPR005835">
    <property type="entry name" value="NTP_transferase_dom"/>
</dbReference>
<keyword evidence="2" id="KW-0808">Transferase</keyword>
<dbReference type="PANTHER" id="PTHR47183:SF2">
    <property type="entry name" value="GLUCOSE-1-PHOSPHATE CYTIDYLYLTRANSFERASE-RELATED"/>
    <property type="match status" value="1"/>
</dbReference>
<organism evidence="2 3">
    <name type="scientific">Candidatus Iainarchaeum sp</name>
    <dbReference type="NCBI Taxonomy" id="3101447"/>
    <lineage>
        <taxon>Archaea</taxon>
        <taxon>Candidatus Iainarchaeota</taxon>
        <taxon>Candidatus Iainarchaeia</taxon>
        <taxon>Candidatus Iainarchaeales</taxon>
        <taxon>Candidatus Iainarchaeaceae</taxon>
        <taxon>Candidatus Iainarchaeum</taxon>
    </lineage>
</organism>
<comment type="caution">
    <text evidence="2">The sequence shown here is derived from an EMBL/GenBank/DDBJ whole genome shotgun (WGS) entry which is preliminary data.</text>
</comment>
<name>A0A938YWP1_9ARCH</name>
<evidence type="ECO:0000313" key="3">
    <source>
        <dbReference type="Proteomes" id="UP000809243"/>
    </source>
</evidence>
<dbReference type="AlphaFoldDB" id="A0A938YWP1"/>
<dbReference type="Proteomes" id="UP000809243">
    <property type="component" value="Unassembled WGS sequence"/>
</dbReference>
<keyword evidence="2" id="KW-0548">Nucleotidyltransferase</keyword>
<dbReference type="GO" id="GO:0047343">
    <property type="term" value="F:glucose-1-phosphate cytidylyltransferase activity"/>
    <property type="evidence" value="ECO:0007669"/>
    <property type="project" value="InterPro"/>
</dbReference>
<evidence type="ECO:0000259" key="1">
    <source>
        <dbReference type="Pfam" id="PF00483"/>
    </source>
</evidence>
<dbReference type="Pfam" id="PF00483">
    <property type="entry name" value="NTP_transferase"/>
    <property type="match status" value="1"/>
</dbReference>
<dbReference type="InterPro" id="IPR013446">
    <property type="entry name" value="G1P_cyt_trans-like"/>
</dbReference>
<dbReference type="SUPFAM" id="SSF53448">
    <property type="entry name" value="Nucleotide-diphospho-sugar transferases"/>
    <property type="match status" value="1"/>
</dbReference>
<sequence length="246" mass="28635">GRGTRLVEKTEVIPKPLVPIGDKPMLWHIMKIYSHHDHNRFILALGYKGEMIKEYFIKYPWLHRSFEVNLSHPVSPKSPEDWDVVLKDTGKESKIGKRLNIVKADIQSFPFLATYGDGLSDVDINKVVDFHSKMRDEQGVIATITITRPRIQYGVVDEKNNIALGFSEKPLLDKWVNTGFMVLEKEVFKYVKDDEMDFDALKKLAADGKLAVFKHNGFFASMDTYRDYLELNNLWRDCRPWQVWKD</sequence>
<feature type="domain" description="Nucleotidyl transferase" evidence="1">
    <location>
        <begin position="1"/>
        <end position="211"/>
    </location>
</feature>
<reference evidence="2" key="1">
    <citation type="submission" date="2021-01" db="EMBL/GenBank/DDBJ databases">
        <title>Active Sulfur Cycling in an Early Earth Analoge.</title>
        <authorList>
            <person name="Hahn C.R."/>
            <person name="Youssef N.H."/>
            <person name="Elshahed M."/>
        </authorList>
    </citation>
    <scope>NUCLEOTIDE SEQUENCE</scope>
    <source>
        <strain evidence="2">Zod_Metabat.1151</strain>
    </source>
</reference>
<gene>
    <name evidence="2" type="ORF">JW744_01105</name>
</gene>
<feature type="non-terminal residue" evidence="2">
    <location>
        <position position="1"/>
    </location>
</feature>
<dbReference type="PANTHER" id="PTHR47183">
    <property type="entry name" value="GLUCOSE-1-PHOSPHATE CYTIDYLYLTRANSFERASE-RELATED"/>
    <property type="match status" value="1"/>
</dbReference>
<evidence type="ECO:0000313" key="2">
    <source>
        <dbReference type="EMBL" id="MBN2067046.1"/>
    </source>
</evidence>